<evidence type="ECO:0008006" key="4">
    <source>
        <dbReference type="Google" id="ProtNLM"/>
    </source>
</evidence>
<keyword evidence="1" id="KW-0732">Signal</keyword>
<evidence type="ECO:0000313" key="2">
    <source>
        <dbReference type="EMBL" id="MXO98893.1"/>
    </source>
</evidence>
<name>A0A6I4TX43_9SPHN</name>
<protein>
    <recommendedName>
        <fullName evidence="4">Mlr4354 like protein</fullName>
    </recommendedName>
</protein>
<accession>A0A6I4TX43</accession>
<comment type="caution">
    <text evidence="2">The sequence shown here is derived from an EMBL/GenBank/DDBJ whole genome shotgun (WGS) entry which is preliminary data.</text>
</comment>
<dbReference type="InterPro" id="IPR010642">
    <property type="entry name" value="Invasion_prot_B"/>
</dbReference>
<gene>
    <name evidence="2" type="ORF">GRI97_07825</name>
</gene>
<evidence type="ECO:0000256" key="1">
    <source>
        <dbReference type="SAM" id="SignalP"/>
    </source>
</evidence>
<dbReference type="Proteomes" id="UP000469430">
    <property type="component" value="Unassembled WGS sequence"/>
</dbReference>
<keyword evidence="3" id="KW-1185">Reference proteome</keyword>
<evidence type="ECO:0000313" key="3">
    <source>
        <dbReference type="Proteomes" id="UP000469430"/>
    </source>
</evidence>
<sequence length="164" mass="17186">MIRRLSLAALIAVPLIAVCAPLAAKDSLGVFGQWGAFHDADGPRCYAIAAGGRRGDFAPFASVGTWPGQEVRGQVHFRLSRRTARNTAIRLRVGSQEFPLTGGGGDAWARDGRMDAAIVAAMRSAGRMTISARSADGRNFSDSYSLEGAATAMDAASVGCTGRR</sequence>
<proteinExistence type="predicted"/>
<dbReference type="AlphaFoldDB" id="A0A6I4TX43"/>
<organism evidence="2 3">
    <name type="scientific">Croceibacterium xixiisoli</name>
    <dbReference type="NCBI Taxonomy" id="1476466"/>
    <lineage>
        <taxon>Bacteria</taxon>
        <taxon>Pseudomonadati</taxon>
        <taxon>Pseudomonadota</taxon>
        <taxon>Alphaproteobacteria</taxon>
        <taxon>Sphingomonadales</taxon>
        <taxon>Erythrobacteraceae</taxon>
        <taxon>Croceibacterium</taxon>
    </lineage>
</organism>
<feature type="signal peptide" evidence="1">
    <location>
        <begin position="1"/>
        <end position="24"/>
    </location>
</feature>
<reference evidence="2 3" key="1">
    <citation type="submission" date="2019-12" db="EMBL/GenBank/DDBJ databases">
        <title>Genomic-based taxomic classification of the family Erythrobacteraceae.</title>
        <authorList>
            <person name="Xu L."/>
        </authorList>
    </citation>
    <scope>NUCLEOTIDE SEQUENCE [LARGE SCALE GENOMIC DNA]</scope>
    <source>
        <strain evidence="2 3">S36</strain>
    </source>
</reference>
<dbReference type="Pfam" id="PF06776">
    <property type="entry name" value="IalB"/>
    <property type="match status" value="1"/>
</dbReference>
<dbReference type="OrthoDB" id="7426653at2"/>
<feature type="chain" id="PRO_5026332004" description="Mlr4354 like protein" evidence="1">
    <location>
        <begin position="25"/>
        <end position="164"/>
    </location>
</feature>
<dbReference type="EMBL" id="WTYJ01000001">
    <property type="protein sequence ID" value="MXO98893.1"/>
    <property type="molecule type" value="Genomic_DNA"/>
</dbReference>
<dbReference type="RefSeq" id="WP_161390485.1">
    <property type="nucleotide sequence ID" value="NZ_JBHSCP010000001.1"/>
</dbReference>